<dbReference type="PANTHER" id="PTHR43805">
    <property type="entry name" value="GLYCEROPHOSPHORYL DIESTER PHOSPHODIESTERASE"/>
    <property type="match status" value="1"/>
</dbReference>
<evidence type="ECO:0000259" key="1">
    <source>
        <dbReference type="PROSITE" id="PS51704"/>
    </source>
</evidence>
<dbReference type="AlphaFoldDB" id="A0A6N9YSN3"/>
<dbReference type="PANTHER" id="PTHR43805:SF1">
    <property type="entry name" value="GP-PDE DOMAIN-CONTAINING PROTEIN"/>
    <property type="match status" value="1"/>
</dbReference>
<dbReference type="Proteomes" id="UP000469185">
    <property type="component" value="Unassembled WGS sequence"/>
</dbReference>
<dbReference type="GO" id="GO:0008081">
    <property type="term" value="F:phosphoric diester hydrolase activity"/>
    <property type="evidence" value="ECO:0007669"/>
    <property type="project" value="InterPro"/>
</dbReference>
<dbReference type="Gene3D" id="3.20.20.190">
    <property type="entry name" value="Phosphatidylinositol (PI) phosphodiesterase"/>
    <property type="match status" value="1"/>
</dbReference>
<accession>A0A6N9YSN3</accession>
<dbReference type="SUPFAM" id="SSF51695">
    <property type="entry name" value="PLC-like phosphodiesterases"/>
    <property type="match status" value="1"/>
</dbReference>
<dbReference type="InterPro" id="IPR017946">
    <property type="entry name" value="PLC-like_Pdiesterase_TIM-brl"/>
</dbReference>
<sequence>MTRPRYGENRTFLAVAHRGGAGLAPENTLAAFSRAYALGFRYLETDVRVTSDGVCLAFHDAGLDRVTSGRGLVSKHTWAEIQRLAVLGREPIARLEDVLTGFPDASFVIDVKDEAAVEPLARVLRATDSAHRVCASGAWDSWLVRLRDAAGPELSCALGWRSLVGWLACERARLATPRRLVTGGFVHLPMRLGRLPVFADRLVGRAHDLGLRIIVWTVDDADLIRRLVRLGVDGIITDRPDVLREVLIAEGKWQPAEHGRDGSTILEAASDAAGERASLIDE</sequence>
<name>A0A6N9YSN3_9ACTN</name>
<proteinExistence type="predicted"/>
<evidence type="ECO:0000313" key="2">
    <source>
        <dbReference type="EMBL" id="NED97960.1"/>
    </source>
</evidence>
<dbReference type="RefSeq" id="WP_163820751.1">
    <property type="nucleotide sequence ID" value="NZ_JAAGOB010000015.1"/>
</dbReference>
<keyword evidence="3" id="KW-1185">Reference proteome</keyword>
<dbReference type="InterPro" id="IPR030395">
    <property type="entry name" value="GP_PDE_dom"/>
</dbReference>
<reference evidence="2 3" key="1">
    <citation type="submission" date="2020-02" db="EMBL/GenBank/DDBJ databases">
        <authorList>
            <person name="Li X.-J."/>
            <person name="Feng X.-M."/>
        </authorList>
    </citation>
    <scope>NUCLEOTIDE SEQUENCE [LARGE SCALE GENOMIC DNA]</scope>
    <source>
        <strain evidence="2 3">CGMCC 4.7225</strain>
    </source>
</reference>
<dbReference type="GO" id="GO:0006629">
    <property type="term" value="P:lipid metabolic process"/>
    <property type="evidence" value="ECO:0007669"/>
    <property type="project" value="InterPro"/>
</dbReference>
<comment type="caution">
    <text evidence="2">The sequence shown here is derived from an EMBL/GenBank/DDBJ whole genome shotgun (WGS) entry which is preliminary data.</text>
</comment>
<organism evidence="2 3">
    <name type="scientific">Phytoactinopolyspora alkaliphila</name>
    <dbReference type="NCBI Taxonomy" id="1783498"/>
    <lineage>
        <taxon>Bacteria</taxon>
        <taxon>Bacillati</taxon>
        <taxon>Actinomycetota</taxon>
        <taxon>Actinomycetes</taxon>
        <taxon>Jiangellales</taxon>
        <taxon>Jiangellaceae</taxon>
        <taxon>Phytoactinopolyspora</taxon>
    </lineage>
</organism>
<dbReference type="PROSITE" id="PS51704">
    <property type="entry name" value="GP_PDE"/>
    <property type="match status" value="1"/>
</dbReference>
<gene>
    <name evidence="2" type="ORF">G1H11_21925</name>
</gene>
<evidence type="ECO:0000313" key="3">
    <source>
        <dbReference type="Proteomes" id="UP000469185"/>
    </source>
</evidence>
<feature type="domain" description="GP-PDE" evidence="1">
    <location>
        <begin position="12"/>
        <end position="247"/>
    </location>
</feature>
<dbReference type="Pfam" id="PF03009">
    <property type="entry name" value="GDPD"/>
    <property type="match status" value="2"/>
</dbReference>
<dbReference type="EMBL" id="JAAGOB010000015">
    <property type="protein sequence ID" value="NED97960.1"/>
    <property type="molecule type" value="Genomic_DNA"/>
</dbReference>
<protein>
    <submittedName>
        <fullName evidence="2">Glycerophosphodiester phosphodiesterase</fullName>
    </submittedName>
</protein>